<dbReference type="Gene3D" id="2.60.40.10">
    <property type="entry name" value="Immunoglobulins"/>
    <property type="match status" value="1"/>
</dbReference>
<evidence type="ECO:0000259" key="1">
    <source>
        <dbReference type="PROSITE" id="PS50853"/>
    </source>
</evidence>
<gene>
    <name evidence="2" type="ORF">TASK_LOCUS10283</name>
</gene>
<feature type="domain" description="Fibronectin type-III" evidence="1">
    <location>
        <begin position="14"/>
        <end position="111"/>
    </location>
</feature>
<dbReference type="Pfam" id="PF00041">
    <property type="entry name" value="fn3"/>
    <property type="match status" value="1"/>
</dbReference>
<dbReference type="Proteomes" id="UP000282613">
    <property type="component" value="Unassembled WGS sequence"/>
</dbReference>
<organism evidence="4">
    <name type="scientific">Taenia asiatica</name>
    <name type="common">Asian tapeworm</name>
    <dbReference type="NCBI Taxonomy" id="60517"/>
    <lineage>
        <taxon>Eukaryota</taxon>
        <taxon>Metazoa</taxon>
        <taxon>Spiralia</taxon>
        <taxon>Lophotrochozoa</taxon>
        <taxon>Platyhelminthes</taxon>
        <taxon>Cestoda</taxon>
        <taxon>Eucestoda</taxon>
        <taxon>Cyclophyllidea</taxon>
        <taxon>Taeniidae</taxon>
        <taxon>Taenia</taxon>
    </lineage>
</organism>
<sequence>MTNRCILICAELDPPQNVSLQAVNSTAVCMRWDPPPNSTDLLIGYRLKWKVNGRWQPFIDVDKVQNHTIGGLQPEQKVTVYVKGRTKNEDTHPTDYINEYSDGLTVTTLPLDRGEFFLLVLSNVVLSFEFGLISPK</sequence>
<dbReference type="SMART" id="SM00060">
    <property type="entry name" value="FN3"/>
    <property type="match status" value="1"/>
</dbReference>
<dbReference type="InterPro" id="IPR003961">
    <property type="entry name" value="FN3_dom"/>
</dbReference>
<name>A0A0R3WHD9_TAEAS</name>
<proteinExistence type="predicted"/>
<dbReference type="WBParaSite" id="TASK_0001028201-mRNA-1">
    <property type="protein sequence ID" value="TASK_0001028201-mRNA-1"/>
    <property type="gene ID" value="TASK_0001028201"/>
</dbReference>
<reference evidence="2 3" key="2">
    <citation type="submission" date="2018-11" db="EMBL/GenBank/DDBJ databases">
        <authorList>
            <consortium name="Pathogen Informatics"/>
        </authorList>
    </citation>
    <scope>NUCLEOTIDE SEQUENCE [LARGE SCALE GENOMIC DNA]</scope>
</reference>
<dbReference type="STRING" id="60517.A0A0R3WHD9"/>
<dbReference type="EMBL" id="UYRS01022021">
    <property type="protein sequence ID" value="VDK50970.1"/>
    <property type="molecule type" value="Genomic_DNA"/>
</dbReference>
<dbReference type="PROSITE" id="PS50853">
    <property type="entry name" value="FN3"/>
    <property type="match status" value="1"/>
</dbReference>
<evidence type="ECO:0000313" key="4">
    <source>
        <dbReference type="WBParaSite" id="TASK_0001028201-mRNA-1"/>
    </source>
</evidence>
<evidence type="ECO:0000313" key="3">
    <source>
        <dbReference type="Proteomes" id="UP000282613"/>
    </source>
</evidence>
<accession>A0A0R3WHD9</accession>
<dbReference type="OrthoDB" id="114660at2759"/>
<dbReference type="CDD" id="cd00063">
    <property type="entry name" value="FN3"/>
    <property type="match status" value="1"/>
</dbReference>
<keyword evidence="3" id="KW-1185">Reference proteome</keyword>
<dbReference type="SUPFAM" id="SSF49265">
    <property type="entry name" value="Fibronectin type III"/>
    <property type="match status" value="1"/>
</dbReference>
<reference evidence="4" key="1">
    <citation type="submission" date="2017-02" db="UniProtKB">
        <authorList>
            <consortium name="WormBaseParasite"/>
        </authorList>
    </citation>
    <scope>IDENTIFICATION</scope>
</reference>
<evidence type="ECO:0000313" key="2">
    <source>
        <dbReference type="EMBL" id="VDK50970.1"/>
    </source>
</evidence>
<dbReference type="AlphaFoldDB" id="A0A0R3WHD9"/>
<dbReference type="InterPro" id="IPR036116">
    <property type="entry name" value="FN3_sf"/>
</dbReference>
<protein>
    <submittedName>
        <fullName evidence="4">Fibronectin type-III domain-containing protein</fullName>
    </submittedName>
</protein>
<dbReference type="InterPro" id="IPR013783">
    <property type="entry name" value="Ig-like_fold"/>
</dbReference>